<dbReference type="Gene3D" id="3.40.50.300">
    <property type="entry name" value="P-loop containing nucleotide triphosphate hydrolases"/>
    <property type="match status" value="1"/>
</dbReference>
<dbReference type="PANTHER" id="PTHR34383">
    <property type="entry name" value="POLYPHOSPHATE:AMP PHOSPHOTRANSFERASE-RELATED"/>
    <property type="match status" value="1"/>
</dbReference>
<proteinExistence type="predicted"/>
<keyword evidence="5" id="KW-1185">Reference proteome</keyword>
<keyword evidence="1 4" id="KW-0808">Transferase</keyword>
<organism evidence="4 5">
    <name type="scientific">Lentzea fradiae</name>
    <dbReference type="NCBI Taxonomy" id="200378"/>
    <lineage>
        <taxon>Bacteria</taxon>
        <taxon>Bacillati</taxon>
        <taxon>Actinomycetota</taxon>
        <taxon>Actinomycetes</taxon>
        <taxon>Pseudonocardiales</taxon>
        <taxon>Pseudonocardiaceae</taxon>
        <taxon>Lentzea</taxon>
    </lineage>
</organism>
<dbReference type="NCBIfam" id="TIGR03709">
    <property type="entry name" value="PPK2_rel_1"/>
    <property type="match status" value="1"/>
</dbReference>
<accession>A0A1G7XP32</accession>
<reference evidence="5" key="1">
    <citation type="submission" date="2016-10" db="EMBL/GenBank/DDBJ databases">
        <authorList>
            <person name="Varghese N."/>
            <person name="Submissions S."/>
        </authorList>
    </citation>
    <scope>NUCLEOTIDE SEQUENCE [LARGE SCALE GENOMIC DNA]</scope>
    <source>
        <strain evidence="5">CGMCC 4.3506</strain>
    </source>
</reference>
<gene>
    <name evidence="4" type="ORF">SAMN05216553_112137</name>
</gene>
<feature type="domain" description="Polyphosphate kinase-2-related" evidence="3">
    <location>
        <begin position="38"/>
        <end position="261"/>
    </location>
</feature>
<dbReference type="InterPro" id="IPR022300">
    <property type="entry name" value="PPK2-rel_1"/>
</dbReference>
<dbReference type="InterPro" id="IPR016898">
    <property type="entry name" value="Polyphosphate_phosphotransfera"/>
</dbReference>
<evidence type="ECO:0000256" key="1">
    <source>
        <dbReference type="ARBA" id="ARBA00022679"/>
    </source>
</evidence>
<keyword evidence="2" id="KW-0418">Kinase</keyword>
<dbReference type="AlphaFoldDB" id="A0A1G7XP32"/>
<dbReference type="PIRSF" id="PIRSF028756">
    <property type="entry name" value="PPK2_prd"/>
    <property type="match status" value="1"/>
</dbReference>
<dbReference type="PANTHER" id="PTHR34383:SF3">
    <property type="entry name" value="POLYPHOSPHATE:AMP PHOSPHOTRANSFERASE"/>
    <property type="match status" value="1"/>
</dbReference>
<dbReference type="Pfam" id="PF03976">
    <property type="entry name" value="PPK2"/>
    <property type="match status" value="1"/>
</dbReference>
<dbReference type="EMBL" id="FNCC01000012">
    <property type="protein sequence ID" value="SDG85965.1"/>
    <property type="molecule type" value="Genomic_DNA"/>
</dbReference>
<dbReference type="GO" id="GO:0006797">
    <property type="term" value="P:polyphosphate metabolic process"/>
    <property type="evidence" value="ECO:0007669"/>
    <property type="project" value="InterPro"/>
</dbReference>
<dbReference type="GO" id="GO:0008976">
    <property type="term" value="F:polyphosphate kinase activity"/>
    <property type="evidence" value="ECO:0007669"/>
    <property type="project" value="InterPro"/>
</dbReference>
<evidence type="ECO:0000313" key="5">
    <source>
        <dbReference type="Proteomes" id="UP000199623"/>
    </source>
</evidence>
<dbReference type="InterPro" id="IPR022488">
    <property type="entry name" value="PPK2-related"/>
</dbReference>
<evidence type="ECO:0000259" key="3">
    <source>
        <dbReference type="Pfam" id="PF03976"/>
    </source>
</evidence>
<name>A0A1G7XP32_9PSEU</name>
<protein>
    <submittedName>
        <fullName evidence="4">Polyphosphate:nucleotide phosphotransferase, PPK2 family</fullName>
    </submittedName>
</protein>
<evidence type="ECO:0000313" key="4">
    <source>
        <dbReference type="EMBL" id="SDG85965.1"/>
    </source>
</evidence>
<sequence>MDRYGLVMAKKSVREVLRLDEVDLSALDPGSRPVGPKSKKEAAEDLAATGTELDELQEALYAENTRSVLLVLQGMDTSGKGGVVRHVVGLVNPQGVHIASFKKPTAAELEHHYLWRIRNALPEKGRIGAFDRSHYEDVLVPKVERLLSAAELRGRYKEINAFERELADTGVTLVKCFLHISPEVQKERLLARLDDPRKNWKYNPADIDVRSKWSKYQEAYTQALRNCSETPWYFVPSDRKWYRNWAVSRLLLETLREMDPKFPEPAYDLEAEKARLVSNDPLR</sequence>
<evidence type="ECO:0000256" key="2">
    <source>
        <dbReference type="ARBA" id="ARBA00022777"/>
    </source>
</evidence>
<dbReference type="STRING" id="200378.SAMN05216553_112137"/>
<dbReference type="SUPFAM" id="SSF52540">
    <property type="entry name" value="P-loop containing nucleoside triphosphate hydrolases"/>
    <property type="match status" value="1"/>
</dbReference>
<dbReference type="InterPro" id="IPR027417">
    <property type="entry name" value="P-loop_NTPase"/>
</dbReference>
<dbReference type="Proteomes" id="UP000199623">
    <property type="component" value="Unassembled WGS sequence"/>
</dbReference>